<name>A0A0G4EFW4_VITBC</name>
<dbReference type="Proteomes" id="UP000041254">
    <property type="component" value="Unassembled WGS sequence"/>
</dbReference>
<dbReference type="AlphaFoldDB" id="A0A0G4EFW4"/>
<evidence type="ECO:0000313" key="1">
    <source>
        <dbReference type="EMBL" id="CEL94377.1"/>
    </source>
</evidence>
<reference evidence="1 2" key="1">
    <citation type="submission" date="2014-11" db="EMBL/GenBank/DDBJ databases">
        <authorList>
            <person name="Zhu J."/>
            <person name="Qi W."/>
            <person name="Song R."/>
        </authorList>
    </citation>
    <scope>NUCLEOTIDE SEQUENCE [LARGE SCALE GENOMIC DNA]</scope>
</reference>
<accession>A0A0G4EFW4</accession>
<sequence>MCNCLAVRQEQANSLLTTIRDRQKVNSEIITRIDQKRAANTNVVVGQRANTSFNNGTFVVTWSNVTTPVGAFIDGHVVEAKLNVITADPFKDNIWYQCKTSADLKRLNTAMMSACENWGHYGGCGDSLEVLGKFKENIDMIHCELGELEKTTINQTADAQKKAVEEHIKALNADVKSLGILLGCEKKRLICSSQRGCTIASIFSSCCGRCRALGGSVKDEMVEKGVTSVKCPHCGAGPSAWHCGSCRQAGQGSFSVTVAPVAPVWSGGTTSCSVLAE</sequence>
<protein>
    <submittedName>
        <fullName evidence="1">Uncharacterized protein</fullName>
    </submittedName>
</protein>
<evidence type="ECO:0000313" key="2">
    <source>
        <dbReference type="Proteomes" id="UP000041254"/>
    </source>
</evidence>
<dbReference type="PhylomeDB" id="A0A0G4EFW4"/>
<dbReference type="InParanoid" id="A0A0G4EFW4"/>
<proteinExistence type="predicted"/>
<organism evidence="1 2">
    <name type="scientific">Vitrella brassicaformis (strain CCMP3155)</name>
    <dbReference type="NCBI Taxonomy" id="1169540"/>
    <lineage>
        <taxon>Eukaryota</taxon>
        <taxon>Sar</taxon>
        <taxon>Alveolata</taxon>
        <taxon>Colpodellida</taxon>
        <taxon>Vitrellaceae</taxon>
        <taxon>Vitrella</taxon>
    </lineage>
</organism>
<gene>
    <name evidence="1" type="ORF">Vbra_11525</name>
</gene>
<dbReference type="EMBL" id="CDMY01000218">
    <property type="protein sequence ID" value="CEL94377.1"/>
    <property type="molecule type" value="Genomic_DNA"/>
</dbReference>
<keyword evidence="2" id="KW-1185">Reference proteome</keyword>
<dbReference type="VEuPathDB" id="CryptoDB:Vbra_11525"/>